<dbReference type="EMBL" id="CAXLJL010000002">
    <property type="protein sequence ID" value="CAL5129694.1"/>
    <property type="molecule type" value="Genomic_DNA"/>
</dbReference>
<evidence type="ECO:0000313" key="2">
    <source>
        <dbReference type="Proteomes" id="UP001497525"/>
    </source>
</evidence>
<name>A0AAV2T0L5_CALDB</name>
<evidence type="ECO:0000313" key="1">
    <source>
        <dbReference type="EMBL" id="CAL5129694.1"/>
    </source>
</evidence>
<sequence length="131" mass="15136">MWDQNEIVPIYQVAFESISVKNHLEWHVVFNHQSQHLRSTRSQWAAFIGLILRRFNVTDHKVMQNTSASDILSTCVETLAEHQRFPLSRKCSSVLEQIMNLGGMPSEVIDSPNLMKTFDQNNPVGEYSKIY</sequence>
<protein>
    <submittedName>
        <fullName evidence="1">Uncharacterized protein</fullName>
    </submittedName>
</protein>
<reference evidence="1" key="1">
    <citation type="submission" date="2024-06" db="EMBL/GenBank/DDBJ databases">
        <authorList>
            <person name="Liu X."/>
            <person name="Lenzi L."/>
            <person name="Haldenby T S."/>
            <person name="Uol C."/>
        </authorList>
    </citation>
    <scope>NUCLEOTIDE SEQUENCE</scope>
</reference>
<organism evidence="1 2">
    <name type="scientific">Calicophoron daubneyi</name>
    <name type="common">Rumen fluke</name>
    <name type="synonym">Paramphistomum daubneyi</name>
    <dbReference type="NCBI Taxonomy" id="300641"/>
    <lineage>
        <taxon>Eukaryota</taxon>
        <taxon>Metazoa</taxon>
        <taxon>Spiralia</taxon>
        <taxon>Lophotrochozoa</taxon>
        <taxon>Platyhelminthes</taxon>
        <taxon>Trematoda</taxon>
        <taxon>Digenea</taxon>
        <taxon>Plagiorchiida</taxon>
        <taxon>Pronocephalata</taxon>
        <taxon>Paramphistomoidea</taxon>
        <taxon>Paramphistomidae</taxon>
        <taxon>Calicophoron</taxon>
    </lineage>
</organism>
<proteinExistence type="predicted"/>
<accession>A0AAV2T0L5</accession>
<dbReference type="Proteomes" id="UP001497525">
    <property type="component" value="Unassembled WGS sequence"/>
</dbReference>
<gene>
    <name evidence="1" type="ORF">CDAUBV1_LOCUS768</name>
</gene>
<dbReference type="AlphaFoldDB" id="A0AAV2T0L5"/>
<comment type="caution">
    <text evidence="1">The sequence shown here is derived from an EMBL/GenBank/DDBJ whole genome shotgun (WGS) entry which is preliminary data.</text>
</comment>